<dbReference type="InterPro" id="IPR036869">
    <property type="entry name" value="J_dom_sf"/>
</dbReference>
<keyword evidence="2" id="KW-1185">Reference proteome</keyword>
<dbReference type="EMBL" id="JAHZUY010000038">
    <property type="protein sequence ID" value="MBW8270385.1"/>
    <property type="molecule type" value="Genomic_DNA"/>
</dbReference>
<evidence type="ECO:0000313" key="2">
    <source>
        <dbReference type="Proteomes" id="UP001519924"/>
    </source>
</evidence>
<organism evidence="1 2">
    <name type="scientific">Caldovatus aquaticus</name>
    <dbReference type="NCBI Taxonomy" id="2865671"/>
    <lineage>
        <taxon>Bacteria</taxon>
        <taxon>Pseudomonadati</taxon>
        <taxon>Pseudomonadota</taxon>
        <taxon>Alphaproteobacteria</taxon>
        <taxon>Acetobacterales</taxon>
        <taxon>Roseomonadaceae</taxon>
        <taxon>Caldovatus</taxon>
    </lineage>
</organism>
<dbReference type="Proteomes" id="UP001519924">
    <property type="component" value="Unassembled WGS sequence"/>
</dbReference>
<name>A0ABS7F6G4_9PROT</name>
<protein>
    <submittedName>
        <fullName evidence="1">J domain-containing protein</fullName>
    </submittedName>
</protein>
<dbReference type="InterPro" id="IPR001623">
    <property type="entry name" value="DnaJ_domain"/>
</dbReference>
<dbReference type="RefSeq" id="WP_220118126.1">
    <property type="nucleotide sequence ID" value="NZ_JAHZUY010000038.1"/>
</dbReference>
<accession>A0ABS7F6G4</accession>
<proteinExistence type="predicted"/>
<comment type="caution">
    <text evidence="1">The sequence shown here is derived from an EMBL/GenBank/DDBJ whole genome shotgun (WGS) entry which is preliminary data.</text>
</comment>
<dbReference type="CDD" id="cd06257">
    <property type="entry name" value="DnaJ"/>
    <property type="match status" value="1"/>
</dbReference>
<evidence type="ECO:0000313" key="1">
    <source>
        <dbReference type="EMBL" id="MBW8270385.1"/>
    </source>
</evidence>
<sequence>MRTDGIGDARAAAAVFARFGADPAALEGAGLKAAWIRLARRYHPLGGAEPDEAVMAEINAAYDTLRRHRAARGGAAPQAEDPQRHGVSVWAWAGHSPGDPPPSDHIAREDYGDANFIRRRLWELSGGSEEEWTIWPFDGQRFMTPLTVYGSSAVFDEMARAALRFARRGFRMARAVFVQRRGERWGRLLLIYADGTFHDGLAFDHQGGAHPGHDPFLLDRLPSVLDQLRAGPASRAA</sequence>
<reference evidence="1 2" key="1">
    <citation type="submission" date="2021-08" db="EMBL/GenBank/DDBJ databases">
        <title>Caldovatus sediminis gen. nov., sp. nov., a moderately thermophilic bacterium isolated from a hot spring.</title>
        <authorList>
            <person name="Hu C.-J."/>
            <person name="Li W.-J."/>
            <person name="Xian W.-D."/>
        </authorList>
    </citation>
    <scope>NUCLEOTIDE SEQUENCE [LARGE SCALE GENOMIC DNA]</scope>
    <source>
        <strain evidence="1 2">SYSU G05006</strain>
    </source>
</reference>
<gene>
    <name evidence="1" type="ORF">K1J50_12930</name>
</gene>
<dbReference type="SUPFAM" id="SSF46565">
    <property type="entry name" value="Chaperone J-domain"/>
    <property type="match status" value="1"/>
</dbReference>